<dbReference type="SUPFAM" id="SSF53383">
    <property type="entry name" value="PLP-dependent transferases"/>
    <property type="match status" value="1"/>
</dbReference>
<proteinExistence type="predicted"/>
<evidence type="ECO:0008006" key="2">
    <source>
        <dbReference type="Google" id="ProtNLM"/>
    </source>
</evidence>
<organism evidence="1">
    <name type="scientific">bioreactor metagenome</name>
    <dbReference type="NCBI Taxonomy" id="1076179"/>
    <lineage>
        <taxon>unclassified sequences</taxon>
        <taxon>metagenomes</taxon>
        <taxon>ecological metagenomes</taxon>
    </lineage>
</organism>
<comment type="caution">
    <text evidence="1">The sequence shown here is derived from an EMBL/GenBank/DDBJ whole genome shotgun (WGS) entry which is preliminary data.</text>
</comment>
<sequence length="287" mass="33483">MIIFEDRAATVLYKTLKSLKNKNKFLLPLNICPIVPDTFIKANINFEFVDINLKTLCMDENIVLEKIKSDKNIDGILFVKTFGININTEDFFKNIKSINNNIFIINDMCPSIQQFDINIEESVADMVLFSSGYSKYVDIGYGGYGFLKDHSFSNIFEDKTKDTHFLEYKNKILTQIPIMQKHKSELNSIYINNLPKDIFLGEEFNNWRFSILVDNKEKILDDIFKIEGLFASSHYPQVDYNYSSNPIKNSNAQKIHNRIINLFNDFRFNKEKAYKVTDIINKNLIKV</sequence>
<dbReference type="EMBL" id="VSSQ01000120">
    <property type="protein sequence ID" value="MPL78877.1"/>
    <property type="molecule type" value="Genomic_DNA"/>
</dbReference>
<dbReference type="AlphaFoldDB" id="A0A644UIP4"/>
<reference evidence="1" key="1">
    <citation type="submission" date="2019-08" db="EMBL/GenBank/DDBJ databases">
        <authorList>
            <person name="Kucharzyk K."/>
            <person name="Murdoch R.W."/>
            <person name="Higgins S."/>
            <person name="Loffler F."/>
        </authorList>
    </citation>
    <scope>NUCLEOTIDE SEQUENCE</scope>
</reference>
<dbReference type="Gene3D" id="3.40.640.10">
    <property type="entry name" value="Type I PLP-dependent aspartate aminotransferase-like (Major domain)"/>
    <property type="match status" value="1"/>
</dbReference>
<evidence type="ECO:0000313" key="1">
    <source>
        <dbReference type="EMBL" id="MPL78877.1"/>
    </source>
</evidence>
<dbReference type="InterPro" id="IPR015421">
    <property type="entry name" value="PyrdxlP-dep_Trfase_major"/>
</dbReference>
<name>A0A644UIP4_9ZZZZ</name>
<gene>
    <name evidence="1" type="ORF">SDC9_24747</name>
</gene>
<dbReference type="InterPro" id="IPR015424">
    <property type="entry name" value="PyrdxlP-dep_Trfase"/>
</dbReference>
<protein>
    <recommendedName>
        <fullName evidence="2">DegT/DnrJ/EryC1/StrS aminotransferase family protein</fullName>
    </recommendedName>
</protein>
<accession>A0A644UIP4</accession>